<evidence type="ECO:0000256" key="4">
    <source>
        <dbReference type="SAM" id="MobiDB-lite"/>
    </source>
</evidence>
<protein>
    <recommendedName>
        <fullName evidence="3">Der GTPase-activating protein YihI</fullName>
    </recommendedName>
</protein>
<accession>A0ABY8P2G2</accession>
<dbReference type="Pfam" id="PF04220">
    <property type="entry name" value="YihI"/>
    <property type="match status" value="1"/>
</dbReference>
<reference evidence="5 6" key="1">
    <citation type="submission" date="2023-04" db="EMBL/GenBank/DDBJ databases">
        <title>Genome dynamics across the evolutionary transition to endosymbiosis.</title>
        <authorList>
            <person name="Siozios S."/>
            <person name="Nadal-Jimenez P."/>
            <person name="Azagi T."/>
            <person name="Sprong H."/>
            <person name="Frost C.L."/>
            <person name="Parratt S.R."/>
            <person name="Taylor G."/>
            <person name="Brettell L."/>
            <person name="Lew K.C."/>
            <person name="Croft L."/>
            <person name="King K.C."/>
            <person name="Brockhurst M.A."/>
            <person name="Hypsa V."/>
            <person name="Novakova E."/>
            <person name="Darby A.C."/>
            <person name="Hurst G.D.D."/>
        </authorList>
    </citation>
    <scope>NUCLEOTIDE SEQUENCE [LARGE SCALE GENOMIC DNA]</scope>
    <source>
        <strain evidence="6">aApi_AU</strain>
    </source>
</reference>
<proteinExistence type="inferred from homology"/>
<comment type="subunit">
    <text evidence="3">Interacts with Der.</text>
</comment>
<name>A0ABY8P2G2_9GAMM</name>
<organism evidence="5 6">
    <name type="scientific">Arsenophonus apicola</name>
    <dbReference type="NCBI Taxonomy" id="2879119"/>
    <lineage>
        <taxon>Bacteria</taxon>
        <taxon>Pseudomonadati</taxon>
        <taxon>Pseudomonadota</taxon>
        <taxon>Gammaproteobacteria</taxon>
        <taxon>Enterobacterales</taxon>
        <taxon>Morganellaceae</taxon>
        <taxon>Arsenophonus</taxon>
    </lineage>
</organism>
<sequence length="171" mass="19538">MSGHKKKPAVKAANKMKKNRESLNLASRERKKQKKKRGHVAGSRYQDRTNAQNSNHPLMEKDPRIGSKKPISLLIDAKEEKDLNSNKPKISKIEKSILSPEEELALLENDERLATLLTHLEEGKTLAKEEMAYVDKQLERIDCLLKIVGIELDDEEEDDKSDDIMRLLKGK</sequence>
<dbReference type="InterPro" id="IPR007336">
    <property type="entry name" value="YihI"/>
</dbReference>
<dbReference type="HAMAP" id="MF_01058">
    <property type="entry name" value="GAP_YihI"/>
    <property type="match status" value="1"/>
</dbReference>
<comment type="function">
    <text evidence="3">A GTPase-activating protein (GAP) that modifies Der/EngA GTPase function. May play a role in ribosome biogenesis.</text>
</comment>
<evidence type="ECO:0000313" key="5">
    <source>
        <dbReference type="EMBL" id="WGO83701.1"/>
    </source>
</evidence>
<evidence type="ECO:0000256" key="3">
    <source>
        <dbReference type="HAMAP-Rule" id="MF_01058"/>
    </source>
</evidence>
<dbReference type="NCBIfam" id="NF003560">
    <property type="entry name" value="PRK05244.1-1"/>
    <property type="match status" value="1"/>
</dbReference>
<evidence type="ECO:0000256" key="1">
    <source>
        <dbReference type="ARBA" id="ARBA00022468"/>
    </source>
</evidence>
<comment type="similarity">
    <text evidence="3">Belongs to the YihI family.</text>
</comment>
<gene>
    <name evidence="3 5" type="primary">yihI</name>
    <name evidence="5" type="ORF">QG404_01870</name>
</gene>
<keyword evidence="6" id="KW-1185">Reference proteome</keyword>
<feature type="compositionally biased region" description="Basic residues" evidence="4">
    <location>
        <begin position="1"/>
        <end position="18"/>
    </location>
</feature>
<feature type="region of interest" description="Disordered" evidence="4">
    <location>
        <begin position="1"/>
        <end position="70"/>
    </location>
</feature>
<keyword evidence="1 3" id="KW-0343">GTPase activation</keyword>
<dbReference type="RefSeq" id="WP_280938582.1">
    <property type="nucleotide sequence ID" value="NZ_CP123759.1"/>
</dbReference>
<keyword evidence="2 3" id="KW-0690">Ribosome biogenesis</keyword>
<feature type="compositionally biased region" description="Basic residues" evidence="4">
    <location>
        <begin position="29"/>
        <end position="39"/>
    </location>
</feature>
<dbReference type="EMBL" id="CP123759">
    <property type="protein sequence ID" value="WGO83701.1"/>
    <property type="molecule type" value="Genomic_DNA"/>
</dbReference>
<evidence type="ECO:0000313" key="6">
    <source>
        <dbReference type="Proteomes" id="UP001231859"/>
    </source>
</evidence>
<evidence type="ECO:0000256" key="2">
    <source>
        <dbReference type="ARBA" id="ARBA00022517"/>
    </source>
</evidence>
<dbReference type="Proteomes" id="UP001231859">
    <property type="component" value="Chromosome"/>
</dbReference>